<gene>
    <name evidence="1" type="ORF">HELGO_WM19197</name>
</gene>
<evidence type="ECO:0000313" key="1">
    <source>
        <dbReference type="EMBL" id="CAA6820327.1"/>
    </source>
</evidence>
<dbReference type="Pfam" id="PF09652">
    <property type="entry name" value="Cas_VVA1548"/>
    <property type="match status" value="1"/>
</dbReference>
<proteinExistence type="predicted"/>
<protein>
    <submittedName>
        <fullName evidence="1">CRISPR-associated protein Csx16</fullName>
    </submittedName>
</protein>
<organism evidence="1">
    <name type="scientific">uncultured Thiotrichaceae bacterium</name>
    <dbReference type="NCBI Taxonomy" id="298394"/>
    <lineage>
        <taxon>Bacteria</taxon>
        <taxon>Pseudomonadati</taxon>
        <taxon>Pseudomonadota</taxon>
        <taxon>Gammaproteobacteria</taxon>
        <taxon>Thiotrichales</taxon>
        <taxon>Thiotrichaceae</taxon>
        <taxon>environmental samples</taxon>
    </lineage>
</organism>
<dbReference type="EMBL" id="CACVAY010000098">
    <property type="protein sequence ID" value="CAA6820327.1"/>
    <property type="molecule type" value="Genomic_DNA"/>
</dbReference>
<sequence length="98" mass="10890">MSTYFISRHPGAIAWAEEEGFHVDSQLAHFDVEVVQAGDKVLGTLPVNLIADVNARDAEYFHLTLDLPPEKRGTELSAEDMRCYGARLEAFAAQRLSI</sequence>
<dbReference type="InterPro" id="IPR013443">
    <property type="entry name" value="CRISPR-assoc_prot_Csx16"/>
</dbReference>
<accession>A0A6S6TQG4</accession>
<dbReference type="NCBIfam" id="TIGR02620">
    <property type="entry name" value="cas_VVA1548"/>
    <property type="match status" value="1"/>
</dbReference>
<name>A0A6S6TQG4_9GAMM</name>
<reference evidence="1" key="1">
    <citation type="submission" date="2020-01" db="EMBL/GenBank/DDBJ databases">
        <authorList>
            <person name="Meier V. D."/>
            <person name="Meier V D."/>
        </authorList>
    </citation>
    <scope>NUCLEOTIDE SEQUENCE</scope>
    <source>
        <strain evidence="1">HLG_WM_MAG_07</strain>
    </source>
</reference>
<dbReference type="AlphaFoldDB" id="A0A6S6TQG4"/>